<accession>A0A1H9Y0U9</accession>
<name>A0A1H9Y0U9_9BACI</name>
<dbReference type="Pfam" id="PF13349">
    <property type="entry name" value="DUF4097"/>
    <property type="match status" value="1"/>
</dbReference>
<proteinExistence type="predicted"/>
<dbReference type="Proteomes" id="UP000198618">
    <property type="component" value="Unassembled WGS sequence"/>
</dbReference>
<reference evidence="2 3" key="1">
    <citation type="submission" date="2016-10" db="EMBL/GenBank/DDBJ databases">
        <authorList>
            <person name="de Groot N.N."/>
        </authorList>
    </citation>
    <scope>NUCLEOTIDE SEQUENCE [LARGE SCALE GENOMIC DNA]</scope>
    <source>
        <strain evidence="2 3">IBRC-M 10780</strain>
    </source>
</reference>
<organism evidence="2 3">
    <name type="scientific">Oceanobacillus limi</name>
    <dbReference type="NCBI Taxonomy" id="930131"/>
    <lineage>
        <taxon>Bacteria</taxon>
        <taxon>Bacillati</taxon>
        <taxon>Bacillota</taxon>
        <taxon>Bacilli</taxon>
        <taxon>Bacillales</taxon>
        <taxon>Bacillaceae</taxon>
        <taxon>Oceanobacillus</taxon>
    </lineage>
</organism>
<dbReference type="InterPro" id="IPR025164">
    <property type="entry name" value="Toastrack_DUF4097"/>
</dbReference>
<evidence type="ECO:0000259" key="1">
    <source>
        <dbReference type="Pfam" id="PF13349"/>
    </source>
</evidence>
<evidence type="ECO:0000313" key="2">
    <source>
        <dbReference type="EMBL" id="SES61841.1"/>
    </source>
</evidence>
<dbReference type="PANTHER" id="PTHR34094">
    <property type="match status" value="1"/>
</dbReference>
<sequence length="357" mass="39184">MKKTKNSFISRIWTSVKKAIQYKEVIQKESLDLRTINELSIQSSSVQVEILTHAEPKIDITLKTYERGPVLSINRRDDSVEISVQKFGKDSIHFFRSLPSCHLKVKVPRAVANHWRIKTTSAKVTANDLIADEIDLRTNSGSIQVKDMEANRIDIKASSGTIDATNFNVDQFRFSASSGKVKIDTVYGNLHGGATSGSIQLKNIHGDALDVRASSGKIRLQEVHVNQSKTKATSGNVELTKCRINNLESNTSSGNLKIKECLGDVRGSTTSGNIYLTLTNRNSVDLKAHSGNITVHAPSKHLNTALDIQSGSGHIITNIPFEVEHKSARGVSGYIGNRENNLQLQTNSGTIRLQDIG</sequence>
<dbReference type="AlphaFoldDB" id="A0A1H9Y0U9"/>
<gene>
    <name evidence="2" type="ORF">SAMN05216389_10146</name>
</gene>
<protein>
    <submittedName>
        <fullName evidence="2">DUF4097 and DUF4098 domain-containing protein YvlB</fullName>
    </submittedName>
</protein>
<dbReference type="RefSeq" id="WP_170840608.1">
    <property type="nucleotide sequence ID" value="NZ_FOHE01000001.1"/>
</dbReference>
<dbReference type="STRING" id="930131.SAMN05216389_10146"/>
<evidence type="ECO:0000313" key="3">
    <source>
        <dbReference type="Proteomes" id="UP000198618"/>
    </source>
</evidence>
<dbReference type="PANTHER" id="PTHR34094:SF1">
    <property type="entry name" value="PROTEIN FAM185A"/>
    <property type="match status" value="1"/>
</dbReference>
<feature type="domain" description="DUF4097" evidence="1">
    <location>
        <begin position="195"/>
        <end position="353"/>
    </location>
</feature>
<dbReference type="EMBL" id="FOHE01000001">
    <property type="protein sequence ID" value="SES61841.1"/>
    <property type="molecule type" value="Genomic_DNA"/>
</dbReference>
<keyword evidence="3" id="KW-1185">Reference proteome</keyword>